<dbReference type="GO" id="GO:0008448">
    <property type="term" value="F:N-acetylglucosamine-6-phosphate deacetylase activity"/>
    <property type="evidence" value="ECO:0007669"/>
    <property type="project" value="UniProtKB-EC"/>
</dbReference>
<sequence length="375" mass="41021">MNCRIALINGIIYNQYAVIKQQSLLLDEEHIVGIVPIDQIPEDYEHLDVAGAYICPGMIDLQIYGTGDQLFSAELTQESLYAIEKQLLLQGCTSFYLTLATNTLEVFKKAITIFKQSDPTVALGLHLEGPFLNPLKRGAHPEDLVISASPTLINELLLDANDVVKMITIAPELLDDACLDVLKQYKVLVSAGHSAANFEEASASFNKGIDAVTHLWNAMSVLHHRNTGLPGAVFNHQTVSASIIVDGIHVDYEAVKLSKKLLGDRLFLITDAVASCRKGIYQHVLKKDHYVLPDGTLSGSALTLLKAVENCVNHAGISLDEALRMATLYPSRLIKNPLIGNLNRGSIANVLVFNANFEIKHVFLKGKAIMGSQKE</sequence>
<evidence type="ECO:0000256" key="3">
    <source>
        <dbReference type="ARBA" id="ARBA00022801"/>
    </source>
</evidence>
<dbReference type="GO" id="GO:0006046">
    <property type="term" value="P:N-acetylglucosamine catabolic process"/>
    <property type="evidence" value="ECO:0007669"/>
    <property type="project" value="TreeGrafter"/>
</dbReference>
<feature type="binding site" evidence="8">
    <location>
        <position position="193"/>
    </location>
    <ligand>
        <name>Zn(2+)</name>
        <dbReference type="ChEBI" id="CHEBI:29105"/>
    </ligand>
</feature>
<keyword evidence="11" id="KW-1185">Reference proteome</keyword>
<evidence type="ECO:0000256" key="1">
    <source>
        <dbReference type="ARBA" id="ARBA00010716"/>
    </source>
</evidence>
<dbReference type="Gene3D" id="2.30.40.10">
    <property type="entry name" value="Urease, subunit C, domain 1"/>
    <property type="match status" value="1"/>
</dbReference>
<keyword evidence="2 8" id="KW-0479">Metal-binding</keyword>
<evidence type="ECO:0000313" key="11">
    <source>
        <dbReference type="Proteomes" id="UP000306808"/>
    </source>
</evidence>
<feature type="binding site" evidence="7">
    <location>
        <position position="139"/>
    </location>
    <ligand>
        <name>substrate</name>
    </ligand>
</feature>
<evidence type="ECO:0000259" key="9">
    <source>
        <dbReference type="Pfam" id="PF01979"/>
    </source>
</evidence>
<feature type="active site" description="Proton donor/acceptor" evidence="6">
    <location>
        <position position="271"/>
    </location>
</feature>
<dbReference type="PANTHER" id="PTHR11113:SF14">
    <property type="entry name" value="N-ACETYLGLUCOSAMINE-6-PHOSPHATE DEACETYLASE"/>
    <property type="match status" value="1"/>
</dbReference>
<dbReference type="SUPFAM" id="SSF51556">
    <property type="entry name" value="Metallo-dependent hydrolases"/>
    <property type="match status" value="1"/>
</dbReference>
<dbReference type="AlphaFoldDB" id="A0A4U0P4B9"/>
<feature type="binding site" evidence="7">
    <location>
        <position position="225"/>
    </location>
    <ligand>
        <name>substrate</name>
    </ligand>
</feature>
<evidence type="ECO:0000256" key="8">
    <source>
        <dbReference type="PIRSR" id="PIRSR038994-3"/>
    </source>
</evidence>
<dbReference type="SUPFAM" id="SSF51338">
    <property type="entry name" value="Composite domain of metallo-dependent hydrolases"/>
    <property type="match status" value="1"/>
</dbReference>
<keyword evidence="4 5" id="KW-0119">Carbohydrate metabolism</keyword>
<evidence type="ECO:0000256" key="2">
    <source>
        <dbReference type="ARBA" id="ARBA00022723"/>
    </source>
</evidence>
<dbReference type="PANTHER" id="PTHR11113">
    <property type="entry name" value="N-ACETYLGLUCOSAMINE-6-PHOSPHATE DEACETYLASE"/>
    <property type="match status" value="1"/>
</dbReference>
<feature type="domain" description="Amidohydrolase-related" evidence="9">
    <location>
        <begin position="53"/>
        <end position="368"/>
    </location>
</feature>
<dbReference type="InterPro" id="IPR032466">
    <property type="entry name" value="Metal_Hydrolase"/>
</dbReference>
<evidence type="ECO:0000256" key="4">
    <source>
        <dbReference type="ARBA" id="ARBA00023277"/>
    </source>
</evidence>
<dbReference type="InterPro" id="IPR003764">
    <property type="entry name" value="GlcNAc_6-P_deAcase"/>
</dbReference>
<feature type="binding site" evidence="7">
    <location>
        <begin position="217"/>
        <end position="218"/>
    </location>
    <ligand>
        <name>substrate</name>
    </ligand>
</feature>
<evidence type="ECO:0000256" key="6">
    <source>
        <dbReference type="PIRSR" id="PIRSR038994-1"/>
    </source>
</evidence>
<dbReference type="RefSeq" id="WP_136900395.1">
    <property type="nucleotide sequence ID" value="NZ_SUME01000002.1"/>
</dbReference>
<dbReference type="EC" id="3.5.1.25" evidence="10"/>
<feature type="binding site" evidence="7">
    <location>
        <position position="249"/>
    </location>
    <ligand>
        <name>substrate</name>
    </ligand>
</feature>
<evidence type="ECO:0000256" key="5">
    <source>
        <dbReference type="PIRNR" id="PIRNR038994"/>
    </source>
</evidence>
<feature type="binding site" evidence="8">
    <location>
        <position position="128"/>
    </location>
    <ligand>
        <name>Zn(2+)</name>
        <dbReference type="ChEBI" id="CHEBI:29105"/>
    </ligand>
</feature>
<name>A0A4U0P4B9_9SPHI</name>
<proteinExistence type="inferred from homology"/>
<comment type="similarity">
    <text evidence="1 5">Belongs to the metallo-dependent hydrolases superfamily. NagA family.</text>
</comment>
<reference evidence="10 11" key="1">
    <citation type="submission" date="2019-04" db="EMBL/GenBank/DDBJ databases">
        <title>Sphingobacterium olei sp. nov., isolated from oil-contaminated soil.</title>
        <authorList>
            <person name="Liu B."/>
        </authorList>
    </citation>
    <scope>NUCLEOTIDE SEQUENCE [LARGE SCALE GENOMIC DNA]</scope>
    <source>
        <strain evidence="10 11">HAL-9</strain>
    </source>
</reference>
<dbReference type="InterPro" id="IPR011059">
    <property type="entry name" value="Metal-dep_hydrolase_composite"/>
</dbReference>
<comment type="caution">
    <text evidence="10">The sequence shown here is derived from an EMBL/GenBank/DDBJ whole genome shotgun (WGS) entry which is preliminary data.</text>
</comment>
<keyword evidence="3 5" id="KW-0378">Hydrolase</keyword>
<accession>A0A4U0P4B9</accession>
<protein>
    <submittedName>
        <fullName evidence="10">N-acetylglucosamine-6-phosphate deacetylase</fullName>
        <ecNumber evidence="10">3.5.1.25</ecNumber>
    </submittedName>
</protein>
<feature type="binding site" evidence="7">
    <location>
        <begin position="297"/>
        <end position="299"/>
    </location>
    <ligand>
        <name>substrate</name>
    </ligand>
</feature>
<dbReference type="Pfam" id="PF01979">
    <property type="entry name" value="Amidohydro_1"/>
    <property type="match status" value="1"/>
</dbReference>
<dbReference type="InterPro" id="IPR006680">
    <property type="entry name" value="Amidohydro-rel"/>
</dbReference>
<dbReference type="Proteomes" id="UP000306808">
    <property type="component" value="Unassembled WGS sequence"/>
</dbReference>
<dbReference type="EMBL" id="SUME01000002">
    <property type="protein sequence ID" value="TJZ62050.1"/>
    <property type="molecule type" value="Genomic_DNA"/>
</dbReference>
<evidence type="ECO:0000256" key="7">
    <source>
        <dbReference type="PIRSR" id="PIRSR038994-2"/>
    </source>
</evidence>
<gene>
    <name evidence="10" type="primary">nagA</name>
    <name evidence="10" type="ORF">FAZ15_05940</name>
</gene>
<dbReference type="GO" id="GO:0046872">
    <property type="term" value="F:metal ion binding"/>
    <property type="evidence" value="ECO:0007669"/>
    <property type="project" value="UniProtKB-KW"/>
</dbReference>
<dbReference type="OrthoDB" id="9776488at2"/>
<dbReference type="Gene3D" id="3.20.20.140">
    <property type="entry name" value="Metal-dependent hydrolases"/>
    <property type="match status" value="1"/>
</dbReference>
<organism evidence="10 11">
    <name type="scientific">Sphingobacterium olei</name>
    <dbReference type="NCBI Taxonomy" id="2571155"/>
    <lineage>
        <taxon>Bacteria</taxon>
        <taxon>Pseudomonadati</taxon>
        <taxon>Bacteroidota</taxon>
        <taxon>Sphingobacteriia</taxon>
        <taxon>Sphingobacteriales</taxon>
        <taxon>Sphingobacteriaceae</taxon>
        <taxon>Sphingobacterium</taxon>
    </lineage>
</organism>
<feature type="binding site" evidence="8">
    <location>
        <position position="214"/>
    </location>
    <ligand>
        <name>Zn(2+)</name>
        <dbReference type="ChEBI" id="CHEBI:29105"/>
    </ligand>
</feature>
<dbReference type="PIRSF" id="PIRSF038994">
    <property type="entry name" value="NagA"/>
    <property type="match status" value="1"/>
</dbReference>
<dbReference type="NCBIfam" id="TIGR00221">
    <property type="entry name" value="nagA"/>
    <property type="match status" value="1"/>
</dbReference>
<evidence type="ECO:0000313" key="10">
    <source>
        <dbReference type="EMBL" id="TJZ62050.1"/>
    </source>
</evidence>
<comment type="cofactor">
    <cofactor evidence="8">
        <name>a divalent metal cation</name>
        <dbReference type="ChEBI" id="CHEBI:60240"/>
    </cofactor>
    <text evidence="8">Binds 1 divalent metal cation per subunit.</text>
</comment>